<dbReference type="Pfam" id="PF14033">
    <property type="entry name" value="DUF4246"/>
    <property type="match status" value="1"/>
</dbReference>
<comment type="caution">
    <text evidence="3">The sequence shown here is derived from an EMBL/GenBank/DDBJ whole genome shotgun (WGS) entry which is preliminary data.</text>
</comment>
<accession>A0A8H4LRL3</accession>
<name>A0A8H4LRL3_9HYPO</name>
<dbReference type="EMBL" id="JAADYS010000010">
    <property type="protein sequence ID" value="KAF4473002.1"/>
    <property type="molecule type" value="Genomic_DNA"/>
</dbReference>
<dbReference type="PANTHER" id="PTHR33119:SF1">
    <property type="entry name" value="FE2OG DIOXYGENASE DOMAIN-CONTAINING PROTEIN"/>
    <property type="match status" value="1"/>
</dbReference>
<dbReference type="InterPro" id="IPR025340">
    <property type="entry name" value="DUF4246"/>
</dbReference>
<feature type="compositionally biased region" description="Acidic residues" evidence="1">
    <location>
        <begin position="284"/>
        <end position="298"/>
    </location>
</feature>
<dbReference type="InterPro" id="IPR049192">
    <property type="entry name" value="DUF4246_C"/>
</dbReference>
<dbReference type="OrthoDB" id="415532at2759"/>
<sequence length="535" mass="61036">MAEMCIQELRKKATLYEETNLVPVMDYSACVIKSDKVISDDLFQRLKTGVKSLEDIPETDKDWHPGSDSKVLDLVHPSLFPLVYGRSCIMPHERIRLNECLDFCGRGIAIPEPDESDTGISRTFDWQGAPIESLSIMFQWLPCDVAISNNGQARIESYINNLHPDEHSDLYPVIEQFIQKSLPAWDLIYRWVREHPVQRLTAGRVGRPFPPPDVVPKSEEGPGNGEEYKDDRDRSEGIEHLAQLIIEEPGHNEGDNVDKDDENDEDDESEDDDFRDYQNRSYAYDDDSEADSEEDEIIEPPPYFNVSSKDVKSFGFFNNTARVQVIVKLANIHLSPDNPSYGGGSWHVEGQLNEHICATALFYYDSSNITESRLAFRSPCDQENLAMRLGYKQSDYESIEKVFAIHNGPDTLQDVGSVLTSPGRAIFFPNLFQHRVQPFKLSDPTKPGYRKILALFLVDPAIPVISTSNVPPQQKHWFKSQDQSQATTDDTRTMSNLMEMDEAKKFREALMTERTALQQNAEDELKKVEWSFCEH</sequence>
<feature type="domain" description="DUF4246" evidence="2">
    <location>
        <begin position="1"/>
        <end position="480"/>
    </location>
</feature>
<feature type="region of interest" description="Disordered" evidence="1">
    <location>
        <begin position="284"/>
        <end position="303"/>
    </location>
</feature>
<organism evidence="3 4">
    <name type="scientific">Fusarium albosuccineum</name>
    <dbReference type="NCBI Taxonomy" id="1237068"/>
    <lineage>
        <taxon>Eukaryota</taxon>
        <taxon>Fungi</taxon>
        <taxon>Dikarya</taxon>
        <taxon>Ascomycota</taxon>
        <taxon>Pezizomycotina</taxon>
        <taxon>Sordariomycetes</taxon>
        <taxon>Hypocreomycetidae</taxon>
        <taxon>Hypocreales</taxon>
        <taxon>Nectriaceae</taxon>
        <taxon>Fusarium</taxon>
        <taxon>Fusarium decemcellulare species complex</taxon>
    </lineage>
</organism>
<dbReference type="PANTHER" id="PTHR33119">
    <property type="entry name" value="IFI3P"/>
    <property type="match status" value="1"/>
</dbReference>
<evidence type="ECO:0000256" key="1">
    <source>
        <dbReference type="SAM" id="MobiDB-lite"/>
    </source>
</evidence>
<evidence type="ECO:0000313" key="4">
    <source>
        <dbReference type="Proteomes" id="UP000554235"/>
    </source>
</evidence>
<feature type="compositionally biased region" description="Basic and acidic residues" evidence="1">
    <location>
        <begin position="216"/>
        <end position="239"/>
    </location>
</feature>
<evidence type="ECO:0000313" key="3">
    <source>
        <dbReference type="EMBL" id="KAF4473002.1"/>
    </source>
</evidence>
<feature type="region of interest" description="Disordered" evidence="1">
    <location>
        <begin position="202"/>
        <end position="279"/>
    </location>
</feature>
<dbReference type="AlphaFoldDB" id="A0A8H4LRL3"/>
<protein>
    <submittedName>
        <fullName evidence="3">Duf1665 domain-containing protein</fullName>
    </submittedName>
</protein>
<feature type="compositionally biased region" description="Basic and acidic residues" evidence="1">
    <location>
        <begin position="248"/>
        <end position="257"/>
    </location>
</feature>
<keyword evidence="4" id="KW-1185">Reference proteome</keyword>
<evidence type="ECO:0000259" key="2">
    <source>
        <dbReference type="Pfam" id="PF14033"/>
    </source>
</evidence>
<reference evidence="3 4" key="1">
    <citation type="submission" date="2020-01" db="EMBL/GenBank/DDBJ databases">
        <title>Identification and distribution of gene clusters putatively required for synthesis of sphingolipid metabolism inhibitors in phylogenetically diverse species of the filamentous fungus Fusarium.</title>
        <authorList>
            <person name="Kim H.-S."/>
            <person name="Busman M."/>
            <person name="Brown D.W."/>
            <person name="Divon H."/>
            <person name="Uhlig S."/>
            <person name="Proctor R.H."/>
        </authorList>
    </citation>
    <scope>NUCLEOTIDE SEQUENCE [LARGE SCALE GENOMIC DNA]</scope>
    <source>
        <strain evidence="3 4">NRRL 20459</strain>
    </source>
</reference>
<feature type="compositionally biased region" description="Acidic residues" evidence="1">
    <location>
        <begin position="258"/>
        <end position="274"/>
    </location>
</feature>
<gene>
    <name evidence="3" type="ORF">FALBO_110</name>
</gene>
<dbReference type="Proteomes" id="UP000554235">
    <property type="component" value="Unassembled WGS sequence"/>
</dbReference>
<proteinExistence type="predicted"/>